<evidence type="ECO:0000256" key="12">
    <source>
        <dbReference type="ARBA" id="ARBA00023012"/>
    </source>
</evidence>
<proteinExistence type="predicted"/>
<dbReference type="EMBL" id="CP095071">
    <property type="protein sequence ID" value="UOQ83456.1"/>
    <property type="molecule type" value="Genomic_DNA"/>
</dbReference>
<name>A0ABY4GGK4_9BACI</name>
<sequence length="686" mass="78495">MDTKWKKFSRSRITKVILFVLMVACFTAGIHALIDAIESTNGEIEDVWVEDYYQSQSYIEESNVLIEHLTRLLGEYKSEEHILEGGTISAEDMEMRKNDLLNEHYNEFHDSSLPEEDYMEQFEQEYAEEIAEAKDEMIQEDLREYHWILQQIEQTGPPLFYATDGENVFTNTTITEKREFEKHPAFMIFEGYDQSVFPQSTMENESFHWITNYLSSLDPQETTVYLAFTEQSLNELAHDWQEQKELVKDAVYQLAIFLIGFLLTFGCLAWVIGKKSEDEAIHFHGLDKLYNDINIGLCFLLILLWFYLMGIVYHSMDVMLIPVTAPIAAVGLLLIMSLVKHVKHQSFFRHMLLYRLFYHVVKFVGDVYRSGGVGIKTVLIVAGYPLLVAVTFFMFPVTIAVAAWFAFKKVKEFRSIQAGVEIVKEGKLHHRIDVEGKGEFARLASNINGITDGLSKAVDSELKSERMKTELITNVSHDIRTPLTSIITYVDLLKREEDPAKKEEYIEVLDQKAKRLQLLTDDLFEAAKASSGNIPVELQQIDVVSLISQGLGEVNDKIEAADLDLKFRHSDDKLYVTADGRLLWRSIENVLSNIFKYSLRGTRVYIDIEDVGDQVCLSFKNIAAYELNIPADELLTRFKRADESRTSQGSGLGLSIAKNLIETQNGSFEIQIDGDLFKALICLPKK</sequence>
<keyword evidence="18" id="KW-1185">Reference proteome</keyword>
<keyword evidence="13 14" id="KW-0472">Membrane</keyword>
<feature type="transmembrane region" description="Helical" evidence="14">
    <location>
        <begin position="293"/>
        <end position="313"/>
    </location>
</feature>
<evidence type="ECO:0000256" key="11">
    <source>
        <dbReference type="ARBA" id="ARBA00022989"/>
    </source>
</evidence>
<keyword evidence="4" id="KW-1003">Cell membrane</keyword>
<dbReference type="Proteomes" id="UP000831537">
    <property type="component" value="Chromosome"/>
</dbReference>
<evidence type="ECO:0000256" key="5">
    <source>
        <dbReference type="ARBA" id="ARBA00022553"/>
    </source>
</evidence>
<feature type="domain" description="HAMP" evidence="16">
    <location>
        <begin position="414"/>
        <end position="459"/>
    </location>
</feature>
<keyword evidence="5" id="KW-0597">Phosphoprotein</keyword>
<gene>
    <name evidence="17" type="ORF">MUN87_11855</name>
</gene>
<dbReference type="PANTHER" id="PTHR45528">
    <property type="entry name" value="SENSOR HISTIDINE KINASE CPXA"/>
    <property type="match status" value="1"/>
</dbReference>
<dbReference type="InterPro" id="IPR003660">
    <property type="entry name" value="HAMP_dom"/>
</dbReference>
<evidence type="ECO:0000256" key="14">
    <source>
        <dbReference type="SAM" id="Phobius"/>
    </source>
</evidence>
<evidence type="ECO:0000256" key="10">
    <source>
        <dbReference type="ARBA" id="ARBA00022840"/>
    </source>
</evidence>
<dbReference type="RefSeq" id="WP_244740363.1">
    <property type="nucleotide sequence ID" value="NZ_CP095071.1"/>
</dbReference>
<evidence type="ECO:0000256" key="13">
    <source>
        <dbReference type="ARBA" id="ARBA00023136"/>
    </source>
</evidence>
<dbReference type="PROSITE" id="PS50885">
    <property type="entry name" value="HAMP"/>
    <property type="match status" value="1"/>
</dbReference>
<accession>A0ABY4GGK4</accession>
<evidence type="ECO:0000256" key="9">
    <source>
        <dbReference type="ARBA" id="ARBA00022777"/>
    </source>
</evidence>
<evidence type="ECO:0000256" key="6">
    <source>
        <dbReference type="ARBA" id="ARBA00022679"/>
    </source>
</evidence>
<dbReference type="SUPFAM" id="SSF55874">
    <property type="entry name" value="ATPase domain of HSP90 chaperone/DNA topoisomerase II/histidine kinase"/>
    <property type="match status" value="1"/>
</dbReference>
<feature type="transmembrane region" description="Helical" evidence="14">
    <location>
        <begin position="319"/>
        <end position="339"/>
    </location>
</feature>
<keyword evidence="8" id="KW-0547">Nucleotide-binding</keyword>
<dbReference type="GO" id="GO:0016301">
    <property type="term" value="F:kinase activity"/>
    <property type="evidence" value="ECO:0007669"/>
    <property type="project" value="UniProtKB-KW"/>
</dbReference>
<dbReference type="CDD" id="cd00082">
    <property type="entry name" value="HisKA"/>
    <property type="match status" value="1"/>
</dbReference>
<comment type="subcellular location">
    <subcellularLocation>
        <location evidence="2">Cell membrane</location>
        <topology evidence="2">Multi-pass membrane protein</topology>
    </subcellularLocation>
</comment>
<dbReference type="InterPro" id="IPR003594">
    <property type="entry name" value="HATPase_dom"/>
</dbReference>
<keyword evidence="11 14" id="KW-1133">Transmembrane helix</keyword>
<dbReference type="InterPro" id="IPR036890">
    <property type="entry name" value="HATPase_C_sf"/>
</dbReference>
<dbReference type="SMART" id="SM00387">
    <property type="entry name" value="HATPase_c"/>
    <property type="match status" value="1"/>
</dbReference>
<evidence type="ECO:0000259" key="16">
    <source>
        <dbReference type="PROSITE" id="PS50885"/>
    </source>
</evidence>
<dbReference type="Gene3D" id="3.30.565.10">
    <property type="entry name" value="Histidine kinase-like ATPase, C-terminal domain"/>
    <property type="match status" value="1"/>
</dbReference>
<dbReference type="InterPro" id="IPR050398">
    <property type="entry name" value="HssS/ArlS-like"/>
</dbReference>
<evidence type="ECO:0000259" key="15">
    <source>
        <dbReference type="PROSITE" id="PS50109"/>
    </source>
</evidence>
<feature type="domain" description="Histidine kinase" evidence="15">
    <location>
        <begin position="474"/>
        <end position="686"/>
    </location>
</feature>
<dbReference type="Gene3D" id="1.10.287.130">
    <property type="match status" value="1"/>
</dbReference>
<evidence type="ECO:0000256" key="3">
    <source>
        <dbReference type="ARBA" id="ARBA00012438"/>
    </source>
</evidence>
<dbReference type="InterPro" id="IPR036097">
    <property type="entry name" value="HisK_dim/P_sf"/>
</dbReference>
<evidence type="ECO:0000313" key="17">
    <source>
        <dbReference type="EMBL" id="UOQ83456.1"/>
    </source>
</evidence>
<evidence type="ECO:0000256" key="1">
    <source>
        <dbReference type="ARBA" id="ARBA00000085"/>
    </source>
</evidence>
<protein>
    <recommendedName>
        <fullName evidence="3">histidine kinase</fullName>
        <ecNumber evidence="3">2.7.13.3</ecNumber>
    </recommendedName>
</protein>
<evidence type="ECO:0000313" key="18">
    <source>
        <dbReference type="Proteomes" id="UP000831537"/>
    </source>
</evidence>
<comment type="catalytic activity">
    <reaction evidence="1">
        <text>ATP + protein L-histidine = ADP + protein N-phospho-L-histidine.</text>
        <dbReference type="EC" id="2.7.13.3"/>
    </reaction>
</comment>
<dbReference type="SUPFAM" id="SSF47384">
    <property type="entry name" value="Homodimeric domain of signal transducing histidine kinase"/>
    <property type="match status" value="1"/>
</dbReference>
<keyword evidence="7 14" id="KW-0812">Transmembrane</keyword>
<evidence type="ECO:0000256" key="8">
    <source>
        <dbReference type="ARBA" id="ARBA00022741"/>
    </source>
</evidence>
<dbReference type="PANTHER" id="PTHR45528:SF1">
    <property type="entry name" value="SENSOR HISTIDINE KINASE CPXA"/>
    <property type="match status" value="1"/>
</dbReference>
<dbReference type="InterPro" id="IPR005467">
    <property type="entry name" value="His_kinase_dom"/>
</dbReference>
<feature type="transmembrane region" description="Helical" evidence="14">
    <location>
        <begin position="380"/>
        <end position="407"/>
    </location>
</feature>
<dbReference type="Gene3D" id="6.10.340.10">
    <property type="match status" value="1"/>
</dbReference>
<evidence type="ECO:0000256" key="7">
    <source>
        <dbReference type="ARBA" id="ARBA00022692"/>
    </source>
</evidence>
<keyword evidence="10" id="KW-0067">ATP-binding</keyword>
<dbReference type="Pfam" id="PF00512">
    <property type="entry name" value="HisKA"/>
    <property type="match status" value="1"/>
</dbReference>
<organism evidence="17 18">
    <name type="scientific">Gracilibacillus salinarum</name>
    <dbReference type="NCBI Taxonomy" id="2932255"/>
    <lineage>
        <taxon>Bacteria</taxon>
        <taxon>Bacillati</taxon>
        <taxon>Bacillota</taxon>
        <taxon>Bacilli</taxon>
        <taxon>Bacillales</taxon>
        <taxon>Bacillaceae</taxon>
        <taxon>Gracilibacillus</taxon>
    </lineage>
</organism>
<dbReference type="SMART" id="SM00388">
    <property type="entry name" value="HisKA"/>
    <property type="match status" value="1"/>
</dbReference>
<dbReference type="CDD" id="cd06225">
    <property type="entry name" value="HAMP"/>
    <property type="match status" value="1"/>
</dbReference>
<feature type="transmembrane region" description="Helical" evidence="14">
    <location>
        <begin position="251"/>
        <end position="272"/>
    </location>
</feature>
<keyword evidence="9 17" id="KW-0418">Kinase</keyword>
<evidence type="ECO:0000256" key="2">
    <source>
        <dbReference type="ARBA" id="ARBA00004651"/>
    </source>
</evidence>
<keyword evidence="6" id="KW-0808">Transferase</keyword>
<dbReference type="InterPro" id="IPR003661">
    <property type="entry name" value="HisK_dim/P_dom"/>
</dbReference>
<dbReference type="EC" id="2.7.13.3" evidence="3"/>
<dbReference type="Pfam" id="PF02518">
    <property type="entry name" value="HATPase_c"/>
    <property type="match status" value="1"/>
</dbReference>
<reference evidence="17 18" key="1">
    <citation type="submission" date="2022-04" db="EMBL/GenBank/DDBJ databases">
        <title>Gracilibacillus sp. isolated from saltern.</title>
        <authorList>
            <person name="Won M."/>
            <person name="Lee C.-M."/>
            <person name="Woen H.-Y."/>
            <person name="Kwon S.-W."/>
        </authorList>
    </citation>
    <scope>NUCLEOTIDE SEQUENCE [LARGE SCALE GENOMIC DNA]</scope>
    <source>
        <strain evidence="17 18">SSPM10-3</strain>
    </source>
</reference>
<keyword evidence="12" id="KW-0902">Two-component regulatory system</keyword>
<dbReference type="PROSITE" id="PS50109">
    <property type="entry name" value="HIS_KIN"/>
    <property type="match status" value="1"/>
</dbReference>
<evidence type="ECO:0000256" key="4">
    <source>
        <dbReference type="ARBA" id="ARBA00022475"/>
    </source>
</evidence>